<evidence type="ECO:0000313" key="1">
    <source>
        <dbReference type="EMBL" id="ANT39990.1"/>
    </source>
</evidence>
<organism evidence="1 2">
    <name type="scientific">Bacillus phage vB_BtS_BMBtp14</name>
    <dbReference type="NCBI Taxonomy" id="1868826"/>
    <lineage>
        <taxon>Viruses</taxon>
        <taxon>Duplodnaviria</taxon>
        <taxon>Heunggongvirae</taxon>
        <taxon>Uroviricota</taxon>
        <taxon>Caudoviricetes</taxon>
        <taxon>Skryabinvirinae</taxon>
        <taxon>Bembunaquatrovirus</taxon>
        <taxon>Bembunaquatrovirus BMBtp14</taxon>
    </lineage>
</organism>
<sequence length="75" mass="9169">MSENVLRCIHSINDSMHELRTYKQFSNRTINFWWMNLNDEEVRTVYEKVEQINDDFIMEHSQDDKEGITFSFSFK</sequence>
<accession>A0A1B1P7B3</accession>
<proteinExistence type="predicted"/>
<protein>
    <submittedName>
        <fullName evidence="1">Uncharacterized protein</fullName>
    </submittedName>
</protein>
<name>A0A1B1P7B3_9CAUD</name>
<keyword evidence="2" id="KW-1185">Reference proteome</keyword>
<dbReference type="EMBL" id="KX190833">
    <property type="protein sequence ID" value="ANT39990.1"/>
    <property type="molecule type" value="Genomic_DNA"/>
</dbReference>
<gene>
    <name evidence="1" type="ORF">BMBtpLA2_30</name>
</gene>
<reference evidence="1 2" key="1">
    <citation type="submission" date="2016-05" db="EMBL/GenBank/DDBJ databases">
        <title>Undiscovered low abundance phages are ubiquitous in bacterial genomes.</title>
        <authorList>
            <person name="Dong Z."/>
            <person name="Liu H."/>
            <person name="Zheng J."/>
            <person name="Peng D."/>
        </authorList>
    </citation>
    <scope>NUCLEOTIDE SEQUENCE [LARGE SCALE GENOMIC DNA]</scope>
</reference>
<dbReference type="Proteomes" id="UP000221937">
    <property type="component" value="Segment"/>
</dbReference>
<evidence type="ECO:0000313" key="2">
    <source>
        <dbReference type="Proteomes" id="UP000221937"/>
    </source>
</evidence>